<evidence type="ECO:0000313" key="1">
    <source>
        <dbReference type="EMBL" id="KAJ7669106.1"/>
    </source>
</evidence>
<evidence type="ECO:0000313" key="2">
    <source>
        <dbReference type="Proteomes" id="UP001221757"/>
    </source>
</evidence>
<dbReference type="AlphaFoldDB" id="A0AAD7CYA3"/>
<sequence>MFLAPDSSWGVTMQRSNLDSSLPGKYLFDRAVMNTENGASAQHNRQSFGNLFGDFHGGARCRGECIPHTLTLHPSEFDTLFGSHWGATINDATPAFCAFLPNPAIDSIDSCGCQYGLQLRNSDGEKARCGGTDFRLAAKEDEVCSIDLKGLTRIFCPTRFIPAPAPSDALARPDITPSEFDTLFGSHWDFNLSIGTAGAEPQLPTSSHDLSPDTSFDLFLNPYGSTSRKHDAEEQL</sequence>
<protein>
    <submittedName>
        <fullName evidence="1">Uncharacterized protein</fullName>
    </submittedName>
</protein>
<keyword evidence="2" id="KW-1185">Reference proteome</keyword>
<reference evidence="1" key="1">
    <citation type="submission" date="2023-03" db="EMBL/GenBank/DDBJ databases">
        <title>Massive genome expansion in bonnet fungi (Mycena s.s.) driven by repeated elements and novel gene families across ecological guilds.</title>
        <authorList>
            <consortium name="Lawrence Berkeley National Laboratory"/>
            <person name="Harder C.B."/>
            <person name="Miyauchi S."/>
            <person name="Viragh M."/>
            <person name="Kuo A."/>
            <person name="Thoen E."/>
            <person name="Andreopoulos B."/>
            <person name="Lu D."/>
            <person name="Skrede I."/>
            <person name="Drula E."/>
            <person name="Henrissat B."/>
            <person name="Morin E."/>
            <person name="Kohler A."/>
            <person name="Barry K."/>
            <person name="LaButti K."/>
            <person name="Morin E."/>
            <person name="Salamov A."/>
            <person name="Lipzen A."/>
            <person name="Mereny Z."/>
            <person name="Hegedus B."/>
            <person name="Baldrian P."/>
            <person name="Stursova M."/>
            <person name="Weitz H."/>
            <person name="Taylor A."/>
            <person name="Grigoriev I.V."/>
            <person name="Nagy L.G."/>
            <person name="Martin F."/>
            <person name="Kauserud H."/>
        </authorList>
    </citation>
    <scope>NUCLEOTIDE SEQUENCE</scope>
    <source>
        <strain evidence="1">CBHHK067</strain>
    </source>
</reference>
<organism evidence="1 2">
    <name type="scientific">Mycena rosella</name>
    <name type="common">Pink bonnet</name>
    <name type="synonym">Agaricus rosellus</name>
    <dbReference type="NCBI Taxonomy" id="1033263"/>
    <lineage>
        <taxon>Eukaryota</taxon>
        <taxon>Fungi</taxon>
        <taxon>Dikarya</taxon>
        <taxon>Basidiomycota</taxon>
        <taxon>Agaricomycotina</taxon>
        <taxon>Agaricomycetes</taxon>
        <taxon>Agaricomycetidae</taxon>
        <taxon>Agaricales</taxon>
        <taxon>Marasmiineae</taxon>
        <taxon>Mycenaceae</taxon>
        <taxon>Mycena</taxon>
    </lineage>
</organism>
<comment type="caution">
    <text evidence="1">The sequence shown here is derived from an EMBL/GenBank/DDBJ whole genome shotgun (WGS) entry which is preliminary data.</text>
</comment>
<dbReference type="Proteomes" id="UP001221757">
    <property type="component" value="Unassembled WGS sequence"/>
</dbReference>
<proteinExistence type="predicted"/>
<dbReference type="EMBL" id="JARKIE010000189">
    <property type="protein sequence ID" value="KAJ7669106.1"/>
    <property type="molecule type" value="Genomic_DNA"/>
</dbReference>
<name>A0AAD7CYA3_MYCRO</name>
<accession>A0AAD7CYA3</accession>
<gene>
    <name evidence="1" type="ORF">B0H17DRAFT_1142255</name>
</gene>